<feature type="domain" description="Outer membrane protein beta-barrel" evidence="1">
    <location>
        <begin position="38"/>
        <end position="214"/>
    </location>
</feature>
<dbReference type="Pfam" id="PF13568">
    <property type="entry name" value="OMP_b-brl_2"/>
    <property type="match status" value="1"/>
</dbReference>
<dbReference type="EMBL" id="AE015924">
    <property type="protein sequence ID" value="AAQ67102.1"/>
    <property type="molecule type" value="Genomic_DNA"/>
</dbReference>
<protein>
    <recommendedName>
        <fullName evidence="1">Outer membrane protein beta-barrel domain-containing protein</fullName>
    </recommendedName>
</protein>
<evidence type="ECO:0000313" key="3">
    <source>
        <dbReference type="Proteomes" id="UP000000588"/>
    </source>
</evidence>
<dbReference type="STRING" id="242619.PG_2149"/>
<reference evidence="2 3" key="1">
    <citation type="journal article" date="2003" name="J. Bacteriol.">
        <title>Complete genome sequence of the oral pathogenic bacterium Porphyromonas gingivalis strain W83.</title>
        <authorList>
            <person name="Nelson K."/>
            <person name="Fleishmann R."/>
            <person name="DeBoy R."/>
            <person name="Paulsen I."/>
            <person name="Fouts D."/>
            <person name="Eisen J."/>
            <person name="Daugherty S."/>
            <person name="Dodson R."/>
            <person name="Durkin A."/>
            <person name="Gwinn M."/>
            <person name="Haft D."/>
            <person name="Kolonay J."/>
            <person name="Nelson W."/>
            <person name="White O."/>
            <person name="Mason T."/>
            <person name="Tallon L."/>
            <person name="Gray J."/>
            <person name="Granger D."/>
            <person name="Tettelin H."/>
            <person name="Dong H."/>
            <person name="Galvin J."/>
            <person name="Duncan M."/>
            <person name="Dewhirst F."/>
            <person name="Fraser C."/>
        </authorList>
    </citation>
    <scope>NUCLEOTIDE SEQUENCE [LARGE SCALE GENOMIC DNA]</scope>
    <source>
        <strain evidence="3">ATCC BAA-308 / W83</strain>
    </source>
</reference>
<dbReference type="eggNOG" id="COG3637">
    <property type="taxonomic scope" value="Bacteria"/>
</dbReference>
<proteinExistence type="predicted"/>
<keyword evidence="3" id="KW-1185">Reference proteome</keyword>
<evidence type="ECO:0000259" key="1">
    <source>
        <dbReference type="Pfam" id="PF13568"/>
    </source>
</evidence>
<dbReference type="InterPro" id="IPR025665">
    <property type="entry name" value="Beta-barrel_OMP_2"/>
</dbReference>
<accession>Q7MT42</accession>
<organism evidence="2 3">
    <name type="scientific">Porphyromonas gingivalis (strain ATCC BAA-308 / W83)</name>
    <dbReference type="NCBI Taxonomy" id="242619"/>
    <lineage>
        <taxon>Bacteria</taxon>
        <taxon>Pseudomonadati</taxon>
        <taxon>Bacteroidota</taxon>
        <taxon>Bacteroidia</taxon>
        <taxon>Bacteroidales</taxon>
        <taxon>Porphyromonadaceae</taxon>
        <taxon>Porphyromonas</taxon>
    </lineage>
</organism>
<dbReference type="KEGG" id="pgi:PG_2149"/>
<dbReference type="HOGENOM" id="CLU_082049_2_0_10"/>
<gene>
    <name evidence="2" type="ordered locus">PG_2149</name>
</gene>
<dbReference type="AlphaFoldDB" id="Q7MT42"/>
<dbReference type="EnsemblBacteria" id="AAQ67102">
    <property type="protein sequence ID" value="AAQ67102"/>
    <property type="gene ID" value="PG_2149"/>
</dbReference>
<sequence>MHCSILSLSIPAHPKRNMIRRIGISLFVFLCLINSATAQTSKQSLRVQVGVAGGVSANKVLFNPAVDQKLLLAPSSGLIVRVNEESTGTLKVGLQAEASYIRLGWEEKFDEKPDNAYRRTFDCVTIPLLTHIKIRQRGLYAFLNLGPRFGFIIAEKTVKQGSDFTELQQRRYAQGLHGRFEWGLAGGPGFGFDAGRLGAFELEGRLYYGFHDLLNNRQQDPHGRSSNLTLGVKLNYLFGL</sequence>
<name>Q7MT42_PORGI</name>
<evidence type="ECO:0000313" key="2">
    <source>
        <dbReference type="EMBL" id="AAQ67102.1"/>
    </source>
</evidence>
<dbReference type="Proteomes" id="UP000000588">
    <property type="component" value="Chromosome"/>
</dbReference>